<dbReference type="EMBL" id="JACOSL010000026">
    <property type="protein sequence ID" value="MBI1756200.1"/>
    <property type="molecule type" value="Genomic_DNA"/>
</dbReference>
<dbReference type="Proteomes" id="UP000727962">
    <property type="component" value="Unassembled WGS sequence"/>
</dbReference>
<protein>
    <recommendedName>
        <fullName evidence="3">GIY-YIG domain-containing protein</fullName>
    </recommendedName>
</protein>
<organism evidence="1 2">
    <name type="scientific">Fimbriimonas ginsengisoli</name>
    <dbReference type="NCBI Taxonomy" id="1005039"/>
    <lineage>
        <taxon>Bacteria</taxon>
        <taxon>Bacillati</taxon>
        <taxon>Armatimonadota</taxon>
        <taxon>Fimbriimonadia</taxon>
        <taxon>Fimbriimonadales</taxon>
        <taxon>Fimbriimonadaceae</taxon>
        <taxon>Fimbriimonas</taxon>
    </lineage>
</organism>
<accession>A0A931LRL8</accession>
<evidence type="ECO:0008006" key="3">
    <source>
        <dbReference type="Google" id="ProtNLM"/>
    </source>
</evidence>
<dbReference type="AlphaFoldDB" id="A0A931LRL8"/>
<name>A0A931LRL8_FIMGI</name>
<proteinExistence type="predicted"/>
<sequence length="206" mass="22824">MQRPAWVLELSKVLPLTVEAACYEIKRAGSNAASMATLTLAELARQSDLATNGVYLFFKGSDCVYVGKATSRSFIDRIPGHLDWARNRAPNEDGETVIGTWMATLRKKLLRKGQMDSLEFALGLSVLLIPVLSTDGLELLSKCKRLKRCACAGERGDALEIVLLHGMRPCLNDIRTRRPFDAGEILERVLRRMEDAARKNSVACES</sequence>
<evidence type="ECO:0000313" key="2">
    <source>
        <dbReference type="Proteomes" id="UP000727962"/>
    </source>
</evidence>
<gene>
    <name evidence="1" type="ORF">HYR64_03735</name>
</gene>
<reference evidence="1" key="1">
    <citation type="submission" date="2020-07" db="EMBL/GenBank/DDBJ databases">
        <title>Huge and variable diversity of episymbiotic CPR bacteria and DPANN archaea in groundwater ecosystems.</title>
        <authorList>
            <person name="He C.Y."/>
            <person name="Keren R."/>
            <person name="Whittaker M."/>
            <person name="Farag I.F."/>
            <person name="Doudna J."/>
            <person name="Cate J.H.D."/>
            <person name="Banfield J.F."/>
        </authorList>
    </citation>
    <scope>NUCLEOTIDE SEQUENCE</scope>
    <source>
        <strain evidence="1">NC_groundwater_17_Pr7_B-0.1um_64_12</strain>
    </source>
</reference>
<evidence type="ECO:0000313" key="1">
    <source>
        <dbReference type="EMBL" id="MBI1756200.1"/>
    </source>
</evidence>
<comment type="caution">
    <text evidence="1">The sequence shown here is derived from an EMBL/GenBank/DDBJ whole genome shotgun (WGS) entry which is preliminary data.</text>
</comment>